<feature type="compositionally biased region" description="Basic residues" evidence="1">
    <location>
        <begin position="409"/>
        <end position="421"/>
    </location>
</feature>
<dbReference type="SUPFAM" id="SSF58104">
    <property type="entry name" value="Methyl-accepting chemotaxis protein (MCP) signaling domain"/>
    <property type="match status" value="1"/>
</dbReference>
<dbReference type="InterPro" id="IPR024516">
    <property type="entry name" value="Mce_C"/>
</dbReference>
<sequence>MKSFSERNPLVVGVVGLVVVAAAVLAALTYSRLPFVKAGRDYSAYFAEAGGLQTGTTVQVSGLKAGKVNSIALDGPKVLVRFEVDKHIRLGDRTEAAIKTKSVLGARILEITPRGEGRLTGPIPLERTTSPYQLPDALGDLGATISGLDTDKLSESLAVLADTFSGTAPDLRIALAGVARFSQTLNERDAQLRNLLSNANKATTVLSERSEQIARLVADSNALLAQLESQSRALDAISGNISAISRQIKGFIADHRQTLNPILDKLDRVLTIVDNRKQRIQLAIKKFNDYALSLGESMSTGPWFNFYITNLIPGQFIQPFVDAAFSDLGLDPNVLLPSQLSDPQLGQPGTPALPVPFPRTGQGGEPRLNLPDAITGNPGDPRYPYREPPPGPPPGGPPPGPPALAPERRPRRRRRHGRRCTFPRPANRPGRRNPVSKRANDEPRCEPPQCPHRCGRHACAHLHRRGGGGMAGRRRDPQNNGGRLLQEQQRHFRRRRSAHPRGACRQDRQDRAATRAGQDHFLLRRQIPSARRCQGGDPVPIAGHGARYSADTGLHRRAATARPRGDPAGAHRRPGGVGRPPSGPGKAHPDAATEPARRGERDGSVAEHRRRQPAGPGTDHQGHDRQTVPGGFGARRPQQRYLQHREEPVDSRVGAAKQHRPDASAEPESGHSDRAADQRPR</sequence>
<comment type="caution">
    <text evidence="4">The sequence shown here is derived from an EMBL/GenBank/DDBJ whole genome shotgun (WGS) entry which is preliminary data.</text>
</comment>
<evidence type="ECO:0000259" key="3">
    <source>
        <dbReference type="Pfam" id="PF11887"/>
    </source>
</evidence>
<dbReference type="InterPro" id="IPR052336">
    <property type="entry name" value="MlaD_Phospholipid_Transporter"/>
</dbReference>
<proteinExistence type="predicted"/>
<feature type="region of interest" description="Disordered" evidence="1">
    <location>
        <begin position="463"/>
        <end position="482"/>
    </location>
</feature>
<feature type="compositionally biased region" description="Basic and acidic residues" evidence="1">
    <location>
        <begin position="659"/>
        <end position="681"/>
    </location>
</feature>
<dbReference type="PANTHER" id="PTHR33371">
    <property type="entry name" value="INTERMEMBRANE PHOSPHOLIPID TRANSPORT SYSTEM BINDING PROTEIN MLAD-RELATED"/>
    <property type="match status" value="1"/>
</dbReference>
<feature type="compositionally biased region" description="Pro residues" evidence="1">
    <location>
        <begin position="386"/>
        <end position="404"/>
    </location>
</feature>
<evidence type="ECO:0000313" key="5">
    <source>
        <dbReference type="Proteomes" id="UP000020561"/>
    </source>
</evidence>
<feature type="compositionally biased region" description="Basic and acidic residues" evidence="1">
    <location>
        <begin position="587"/>
        <end position="607"/>
    </location>
</feature>
<dbReference type="GO" id="GO:0005576">
    <property type="term" value="C:extracellular region"/>
    <property type="evidence" value="ECO:0007669"/>
    <property type="project" value="TreeGrafter"/>
</dbReference>
<dbReference type="Proteomes" id="UP000020561">
    <property type="component" value="Unassembled WGS sequence"/>
</dbReference>
<gene>
    <name evidence="4" type="ORF">I545_0764</name>
</gene>
<dbReference type="PATRIC" id="fig|1299326.3.peg.737"/>
<evidence type="ECO:0000313" key="4">
    <source>
        <dbReference type="EMBL" id="EUA21554.1"/>
    </source>
</evidence>
<evidence type="ECO:0000256" key="1">
    <source>
        <dbReference type="SAM" id="MobiDB-lite"/>
    </source>
</evidence>
<evidence type="ECO:0000259" key="2">
    <source>
        <dbReference type="Pfam" id="PF02470"/>
    </source>
</evidence>
<dbReference type="InterPro" id="IPR003399">
    <property type="entry name" value="Mce/MlaD"/>
</dbReference>
<name>X7ZQS1_MYCKA</name>
<organism evidence="4 5">
    <name type="scientific">Mycobacterium kansasii 662</name>
    <dbReference type="NCBI Taxonomy" id="1299326"/>
    <lineage>
        <taxon>Bacteria</taxon>
        <taxon>Bacillati</taxon>
        <taxon>Actinomycetota</taxon>
        <taxon>Actinomycetes</taxon>
        <taxon>Mycobacteriales</taxon>
        <taxon>Mycobacteriaceae</taxon>
        <taxon>Mycobacterium</taxon>
    </lineage>
</organism>
<dbReference type="Pfam" id="PF02470">
    <property type="entry name" value="MlaD"/>
    <property type="match status" value="1"/>
</dbReference>
<feature type="domain" description="Mammalian cell entry C-terminal" evidence="3">
    <location>
        <begin position="123"/>
        <end position="292"/>
    </location>
</feature>
<feature type="region of interest" description="Disordered" evidence="1">
    <location>
        <begin position="488"/>
        <end position="681"/>
    </location>
</feature>
<dbReference type="PRINTS" id="PR01782">
    <property type="entry name" value="MCEVIRFACTOR"/>
</dbReference>
<protein>
    <submittedName>
        <fullName evidence="4">Mce related family protein</fullName>
    </submittedName>
</protein>
<feature type="region of interest" description="Disordered" evidence="1">
    <location>
        <begin position="339"/>
        <end position="455"/>
    </location>
</feature>
<dbReference type="NCBIfam" id="TIGR00996">
    <property type="entry name" value="Mtu_fam_mce"/>
    <property type="match status" value="1"/>
</dbReference>
<reference evidence="4 5" key="1">
    <citation type="submission" date="2013-12" db="EMBL/GenBank/DDBJ databases">
        <authorList>
            <person name="Brown-Elliot B."/>
            <person name="Wallace R."/>
            <person name="Lenaerts A."/>
            <person name="Ordway D."/>
            <person name="DeGroote M.A."/>
            <person name="Parker T."/>
            <person name="Sizemore C."/>
            <person name="Tallon L.J."/>
            <person name="Sadzewicz L.K."/>
            <person name="Sengamalay N."/>
            <person name="Fraser C.M."/>
            <person name="Hine E."/>
            <person name="Shefchek K.A."/>
            <person name="Das S.P."/>
            <person name="Tettelin H."/>
        </authorList>
    </citation>
    <scope>NUCLEOTIDE SEQUENCE [LARGE SCALE GENOMIC DNA]</scope>
    <source>
        <strain evidence="4 5">662</strain>
    </source>
</reference>
<dbReference type="Pfam" id="PF11887">
    <property type="entry name" value="Mce4_CUP1"/>
    <property type="match status" value="1"/>
</dbReference>
<dbReference type="PANTHER" id="PTHR33371:SF18">
    <property type="entry name" value="MCE-FAMILY PROTEIN MCE3C"/>
    <property type="match status" value="1"/>
</dbReference>
<dbReference type="InterPro" id="IPR005693">
    <property type="entry name" value="Mce"/>
</dbReference>
<dbReference type="EMBL" id="JAOA01000001">
    <property type="protein sequence ID" value="EUA21554.1"/>
    <property type="molecule type" value="Genomic_DNA"/>
</dbReference>
<feature type="compositionally biased region" description="Basic and acidic residues" evidence="1">
    <location>
        <begin position="504"/>
        <end position="522"/>
    </location>
</feature>
<feature type="domain" description="Mce/MlaD" evidence="2">
    <location>
        <begin position="39"/>
        <end position="113"/>
    </location>
</feature>
<dbReference type="AlphaFoldDB" id="X7ZQS1"/>
<accession>X7ZQS1</accession>